<comment type="similarity">
    <text evidence="1">Belongs to the UPF0751 family.</text>
</comment>
<dbReference type="eggNOG" id="COG4378">
    <property type="taxonomic scope" value="Bacteria"/>
</dbReference>
<sequence>MTVLIVGGDYIASLKQRITAHGYSRIEHWNGRKKGFNKRALPGRTKLVVIIYDYVSHNLANSVKDQASRIGIPMIFCRHAMHEIDTIFDEKKAEESCCNFV</sequence>
<dbReference type="Proteomes" id="UP000001416">
    <property type="component" value="Chromosome"/>
</dbReference>
<dbReference type="GeneID" id="87103781"/>
<organism evidence="2 3">
    <name type="scientific">Nitrosomonas europaea (strain ATCC 19718 / CIP 103999 / KCTC 2705 / NBRC 14298)</name>
    <dbReference type="NCBI Taxonomy" id="228410"/>
    <lineage>
        <taxon>Bacteria</taxon>
        <taxon>Pseudomonadati</taxon>
        <taxon>Pseudomonadota</taxon>
        <taxon>Betaproteobacteria</taxon>
        <taxon>Nitrosomonadales</taxon>
        <taxon>Nitrosomonadaceae</taxon>
        <taxon>Nitrosomonas</taxon>
    </lineage>
</organism>
<dbReference type="KEGG" id="neu:NE0581"/>
<dbReference type="RefSeq" id="WP_011111207.1">
    <property type="nucleotide sequence ID" value="NC_004757.1"/>
</dbReference>
<dbReference type="InterPro" id="IPR016772">
    <property type="entry name" value="UCP020408"/>
</dbReference>
<name>Q82WT0_NITEU</name>
<dbReference type="AlphaFoldDB" id="Q82WT0"/>
<dbReference type="STRING" id="228410.NE0581"/>
<dbReference type="PIRSF" id="PIRSF020408">
    <property type="entry name" value="UCP020408"/>
    <property type="match status" value="1"/>
</dbReference>
<dbReference type="OrthoDB" id="8592530at2"/>
<evidence type="ECO:0000313" key="2">
    <source>
        <dbReference type="EMBL" id="CAD84492.1"/>
    </source>
</evidence>
<reference evidence="2 3" key="1">
    <citation type="journal article" date="2003" name="J. Bacteriol.">
        <title>Complete genome sequence of the ammonia-oxidizing bacterium and obligate chemolithoautotroph Nitrosomonas europaea.</title>
        <authorList>
            <person name="Chain P."/>
            <person name="Lamerdin J."/>
            <person name="Larimer F."/>
            <person name="Regala W."/>
            <person name="Land M."/>
            <person name="Hauser L."/>
            <person name="Hooper A."/>
            <person name="Klotz M."/>
            <person name="Norton J."/>
            <person name="Sayavedra-Soto L."/>
            <person name="Arciero D."/>
            <person name="Hommes N."/>
            <person name="Whittaker M."/>
            <person name="Arp D."/>
        </authorList>
    </citation>
    <scope>NUCLEOTIDE SEQUENCE [LARGE SCALE GENOMIC DNA]</scope>
    <source>
        <strain evidence="3">ATCC 19718 / CIP 103999 / KCTC 2705 / NBRC 14298</strain>
    </source>
</reference>
<gene>
    <name evidence="2" type="ordered locus">NE0581</name>
</gene>
<accession>Q82WT0</accession>
<dbReference type="HOGENOM" id="CLU_151785_1_0_4"/>
<evidence type="ECO:0000313" key="3">
    <source>
        <dbReference type="Proteomes" id="UP000001416"/>
    </source>
</evidence>
<proteinExistence type="inferred from homology"/>
<dbReference type="EMBL" id="AL954747">
    <property type="protein sequence ID" value="CAD84492.1"/>
    <property type="molecule type" value="Genomic_DNA"/>
</dbReference>
<evidence type="ECO:0000256" key="1">
    <source>
        <dbReference type="ARBA" id="ARBA00007189"/>
    </source>
</evidence>
<dbReference type="Pfam" id="PF10087">
    <property type="entry name" value="DUF2325"/>
    <property type="match status" value="1"/>
</dbReference>
<protein>
    <submittedName>
        <fullName evidence="2">Possible predicted diverged CheY-domain</fullName>
    </submittedName>
</protein>
<dbReference type="DNASU" id="1081520"/>
<keyword evidence="3" id="KW-1185">Reference proteome</keyword>
<dbReference type="SMR" id="Q82WT0"/>